<dbReference type="Pfam" id="PF18629">
    <property type="entry name" value="DUF5629"/>
    <property type="match status" value="2"/>
</dbReference>
<comment type="caution">
    <text evidence="2">The sequence shown here is derived from an EMBL/GenBank/DDBJ whole genome shotgun (WGS) entry which is preliminary data.</text>
</comment>
<evidence type="ECO:0000259" key="1">
    <source>
        <dbReference type="Pfam" id="PF18629"/>
    </source>
</evidence>
<dbReference type="AlphaFoldDB" id="A0A6L5HN54"/>
<dbReference type="RefSeq" id="WP_153372757.1">
    <property type="nucleotide sequence ID" value="NZ_WIVU01000004.1"/>
</dbReference>
<protein>
    <recommendedName>
        <fullName evidence="1">DUF5629 domain-containing protein</fullName>
    </recommendedName>
</protein>
<name>A0A6L5HN54_9PSED</name>
<accession>A0A6L5HN54</accession>
<dbReference type="Gene3D" id="2.30.29.190">
    <property type="match status" value="1"/>
</dbReference>
<evidence type="ECO:0000313" key="3">
    <source>
        <dbReference type="Proteomes" id="UP000478064"/>
    </source>
</evidence>
<feature type="domain" description="DUF5629" evidence="1">
    <location>
        <begin position="10"/>
        <end position="34"/>
    </location>
</feature>
<organism evidence="2 3">
    <name type="scientific">Pseudomonas helleri</name>
    <dbReference type="NCBI Taxonomy" id="1608996"/>
    <lineage>
        <taxon>Bacteria</taxon>
        <taxon>Pseudomonadati</taxon>
        <taxon>Pseudomonadota</taxon>
        <taxon>Gammaproteobacteria</taxon>
        <taxon>Pseudomonadales</taxon>
        <taxon>Pseudomonadaceae</taxon>
        <taxon>Pseudomonas</taxon>
    </lineage>
</organism>
<reference evidence="2 3" key="1">
    <citation type="submission" date="2019-10" db="EMBL/GenBank/DDBJ databases">
        <title>Evaluation of single-gene subtyping targets for Pseudomonas.</title>
        <authorList>
            <person name="Reichler S.J."/>
            <person name="Orsi R.H."/>
            <person name="Wiedmann M."/>
            <person name="Martin N.H."/>
            <person name="Murphy S.I."/>
        </authorList>
    </citation>
    <scope>NUCLEOTIDE SEQUENCE [LARGE SCALE GENOMIC DNA]</scope>
    <source>
        <strain evidence="2 3">FSL R10-1637</strain>
    </source>
</reference>
<proteinExistence type="predicted"/>
<dbReference type="EMBL" id="WIVU01000004">
    <property type="protein sequence ID" value="MQU04809.1"/>
    <property type="molecule type" value="Genomic_DNA"/>
</dbReference>
<dbReference type="Proteomes" id="UP000478064">
    <property type="component" value="Unassembled WGS sequence"/>
</dbReference>
<dbReference type="InterPro" id="IPR041081">
    <property type="entry name" value="DUF5629"/>
</dbReference>
<evidence type="ECO:0000313" key="2">
    <source>
        <dbReference type="EMBL" id="MQU04809.1"/>
    </source>
</evidence>
<sequence length="100" mass="11063">MSDANQTLRAALETSDMLEIDGLHAFEFSLDDQGLLIEAMDGRANKRWSLTPEQVEAAVFDDKLQSWTLTGDASEHRLVCFSAVCASNDDDDEDEAHDEA</sequence>
<gene>
    <name evidence="2" type="ORF">GHO27_03810</name>
</gene>
<feature type="domain" description="DUF5629" evidence="1">
    <location>
        <begin position="35"/>
        <end position="84"/>
    </location>
</feature>